<evidence type="ECO:0000313" key="2">
    <source>
        <dbReference type="EMBL" id="GBM48652.1"/>
    </source>
</evidence>
<evidence type="ECO:0000313" key="3">
    <source>
        <dbReference type="Proteomes" id="UP000499080"/>
    </source>
</evidence>
<feature type="compositionally biased region" description="Polar residues" evidence="1">
    <location>
        <begin position="122"/>
        <end position="131"/>
    </location>
</feature>
<comment type="caution">
    <text evidence="2">The sequence shown here is derived from an EMBL/GenBank/DDBJ whole genome shotgun (WGS) entry which is preliminary data.</text>
</comment>
<sequence>MFERFLEVKSVANQKRSTQRQRSYVVQLARVLVQDSDARIAVTKYISPSPKEPNHTFQSPSRKEHPTCRPCSFSSSWWLWWCALSPSGLTMVATTLAIPATSLLIPMPTTTTEPTTQPSATCGRNKQLNLR</sequence>
<accession>A0A4Y2G484</accession>
<proteinExistence type="predicted"/>
<dbReference type="AlphaFoldDB" id="A0A4Y2G484"/>
<gene>
    <name evidence="2" type="ORF">AVEN_135020_1</name>
</gene>
<organism evidence="2 3">
    <name type="scientific">Araneus ventricosus</name>
    <name type="common">Orbweaver spider</name>
    <name type="synonym">Epeira ventricosa</name>
    <dbReference type="NCBI Taxonomy" id="182803"/>
    <lineage>
        <taxon>Eukaryota</taxon>
        <taxon>Metazoa</taxon>
        <taxon>Ecdysozoa</taxon>
        <taxon>Arthropoda</taxon>
        <taxon>Chelicerata</taxon>
        <taxon>Arachnida</taxon>
        <taxon>Araneae</taxon>
        <taxon>Araneomorphae</taxon>
        <taxon>Entelegynae</taxon>
        <taxon>Araneoidea</taxon>
        <taxon>Araneidae</taxon>
        <taxon>Araneus</taxon>
    </lineage>
</organism>
<reference evidence="2 3" key="1">
    <citation type="journal article" date="2019" name="Sci. Rep.">
        <title>Orb-weaving spider Araneus ventricosus genome elucidates the spidroin gene catalogue.</title>
        <authorList>
            <person name="Kono N."/>
            <person name="Nakamura H."/>
            <person name="Ohtoshi R."/>
            <person name="Moran D.A.P."/>
            <person name="Shinohara A."/>
            <person name="Yoshida Y."/>
            <person name="Fujiwara M."/>
            <person name="Mori M."/>
            <person name="Tomita M."/>
            <person name="Arakawa K."/>
        </authorList>
    </citation>
    <scope>NUCLEOTIDE SEQUENCE [LARGE SCALE GENOMIC DNA]</scope>
</reference>
<keyword evidence="3" id="KW-1185">Reference proteome</keyword>
<name>A0A4Y2G484_ARAVE</name>
<feature type="region of interest" description="Disordered" evidence="1">
    <location>
        <begin position="47"/>
        <end position="66"/>
    </location>
</feature>
<dbReference type="Proteomes" id="UP000499080">
    <property type="component" value="Unassembled WGS sequence"/>
</dbReference>
<evidence type="ECO:0000256" key="1">
    <source>
        <dbReference type="SAM" id="MobiDB-lite"/>
    </source>
</evidence>
<protein>
    <submittedName>
        <fullName evidence="2">Uncharacterized protein</fullName>
    </submittedName>
</protein>
<dbReference type="EMBL" id="BGPR01001222">
    <property type="protein sequence ID" value="GBM48652.1"/>
    <property type="molecule type" value="Genomic_DNA"/>
</dbReference>
<feature type="compositionally biased region" description="Low complexity" evidence="1">
    <location>
        <begin position="109"/>
        <end position="121"/>
    </location>
</feature>
<feature type="region of interest" description="Disordered" evidence="1">
    <location>
        <begin position="109"/>
        <end position="131"/>
    </location>
</feature>